<sequence>MEYKKFLEYFAKFSLGVFILGGIYTIGRPKTKAVKDYRLTDDLTYTGDLYQGKFQGNGVLKAKEGIFKGDFDKGRIGKDGVYIGDNFYYIKENGQVKIKFNDGRIYKKAKGKWEEVEDEN</sequence>
<dbReference type="EMBL" id="CP001708">
    <property type="protein sequence ID" value="ACV28352.1"/>
    <property type="molecule type" value="Genomic_DNA"/>
</dbReference>
<accession>C7RFU1</accession>
<dbReference type="OrthoDB" id="1693056at2"/>
<dbReference type="AlphaFoldDB" id="C7RFU1"/>
<keyword evidence="1" id="KW-0812">Transmembrane</keyword>
<evidence type="ECO:0000313" key="3">
    <source>
        <dbReference type="Proteomes" id="UP000002294"/>
    </source>
</evidence>
<dbReference type="eggNOG" id="ENOG5030GIB">
    <property type="taxonomic scope" value="Bacteria"/>
</dbReference>
<feature type="transmembrane region" description="Helical" evidence="1">
    <location>
        <begin position="6"/>
        <end position="26"/>
    </location>
</feature>
<keyword evidence="1" id="KW-1133">Transmembrane helix</keyword>
<keyword evidence="3" id="KW-1185">Reference proteome</keyword>
<evidence type="ECO:0000256" key="1">
    <source>
        <dbReference type="SAM" id="Phobius"/>
    </source>
</evidence>
<dbReference type="STRING" id="525919.Apre_0301"/>
<evidence type="ECO:0000313" key="2">
    <source>
        <dbReference type="EMBL" id="ACV28352.1"/>
    </source>
</evidence>
<reference evidence="2 3" key="1">
    <citation type="journal article" date="2009" name="Stand. Genomic Sci.">
        <title>Complete genome sequence of Anaerococcus prevotii type strain (PC1).</title>
        <authorList>
            <person name="Labutti K."/>
            <person name="Pukall R."/>
            <person name="Steenblock K."/>
            <person name="Glavina Del Rio T."/>
            <person name="Tice H."/>
            <person name="Copeland A."/>
            <person name="Cheng J.F."/>
            <person name="Lucas S."/>
            <person name="Chen F."/>
            <person name="Nolan M."/>
            <person name="Bruce D."/>
            <person name="Goodwin L."/>
            <person name="Pitluck S."/>
            <person name="Ivanova N."/>
            <person name="Mavromatis K."/>
            <person name="Ovchinnikova G."/>
            <person name="Pati A."/>
            <person name="Chen A."/>
            <person name="Palaniappan K."/>
            <person name="Land M."/>
            <person name="Hauser L."/>
            <person name="Chang Y.J."/>
            <person name="Jeffries C.D."/>
            <person name="Chain P."/>
            <person name="Saunders E."/>
            <person name="Brettin T."/>
            <person name="Detter J.C."/>
            <person name="Han C."/>
            <person name="Goker M."/>
            <person name="Bristow J."/>
            <person name="Eisen J.A."/>
            <person name="Markowitz V."/>
            <person name="Hugenholtz P."/>
            <person name="Kyrpides N.C."/>
            <person name="Klenk H.P."/>
            <person name="Lapidus A."/>
        </authorList>
    </citation>
    <scope>NUCLEOTIDE SEQUENCE [LARGE SCALE GENOMIC DNA]</scope>
    <source>
        <strain evidence="3">ATCC 9321 / DSM 20548 / JCM 6508 / NCTC 11806 / PC1</strain>
    </source>
</reference>
<dbReference type="KEGG" id="apr:Apre_0301"/>
<gene>
    <name evidence="2" type="ordered locus">Apre_0301</name>
</gene>
<dbReference type="Proteomes" id="UP000002294">
    <property type="component" value="Chromosome"/>
</dbReference>
<dbReference type="HOGENOM" id="CLU_2044811_0_0_9"/>
<keyword evidence="1" id="KW-0472">Membrane</keyword>
<organism evidence="2 3">
    <name type="scientific">Anaerococcus prevotii (strain ATCC 9321 / DSM 20548 / JCM 6508 / NCTC 11806 / PC1)</name>
    <name type="common">Peptostreptococcus prevotii</name>
    <name type="synonym">Peptococcus prevotii</name>
    <dbReference type="NCBI Taxonomy" id="525919"/>
    <lineage>
        <taxon>Bacteria</taxon>
        <taxon>Bacillati</taxon>
        <taxon>Bacillota</taxon>
        <taxon>Tissierellia</taxon>
        <taxon>Tissierellales</taxon>
        <taxon>Peptoniphilaceae</taxon>
        <taxon>Anaerococcus</taxon>
    </lineage>
</organism>
<protein>
    <recommendedName>
        <fullName evidence="4">MORN repeat protein</fullName>
    </recommendedName>
</protein>
<name>C7RFU1_ANAPD</name>
<proteinExistence type="predicted"/>
<evidence type="ECO:0008006" key="4">
    <source>
        <dbReference type="Google" id="ProtNLM"/>
    </source>
</evidence>